<dbReference type="InterPro" id="IPR013783">
    <property type="entry name" value="Ig-like_fold"/>
</dbReference>
<organism evidence="17 18">
    <name type="scientific">Kocuria atrinae</name>
    <dbReference type="NCBI Taxonomy" id="592377"/>
    <lineage>
        <taxon>Bacteria</taxon>
        <taxon>Bacillati</taxon>
        <taxon>Actinomycetota</taxon>
        <taxon>Actinomycetes</taxon>
        <taxon>Micrococcales</taxon>
        <taxon>Micrococcaceae</taxon>
        <taxon>Kocuria</taxon>
    </lineage>
</organism>
<keyword evidence="9" id="KW-0418">Kinase</keyword>
<gene>
    <name evidence="14" type="primary">glgB</name>
    <name evidence="17" type="ORF">GCM10009824_22380</name>
</gene>
<feature type="active site" description="Proton donor" evidence="14">
    <location>
        <position position="1087"/>
    </location>
</feature>
<feature type="compositionally biased region" description="Polar residues" evidence="15">
    <location>
        <begin position="557"/>
        <end position="576"/>
    </location>
</feature>
<keyword evidence="11 14" id="KW-0320">Glycogen biosynthesis</keyword>
<feature type="compositionally biased region" description="Polar residues" evidence="15">
    <location>
        <begin position="614"/>
        <end position="627"/>
    </location>
</feature>
<dbReference type="Pfam" id="PF02806">
    <property type="entry name" value="Alpha-amylase_C"/>
    <property type="match status" value="1"/>
</dbReference>
<evidence type="ECO:0000259" key="16">
    <source>
        <dbReference type="SMART" id="SM00642"/>
    </source>
</evidence>
<comment type="similarity">
    <text evidence="4 14">Belongs to the glycosyl hydrolase 13 family. GlgB subfamily.</text>
</comment>
<sequence>MTDQQVLDRLRDWLPRQRWFPFTATAEEIKVNVAGRVQLDLDPEEPDSVVRDRMVYLVQATVGDRTELLNVPVVRTTEPLAEYERYLIGSYQGGGPNRALPEQIVAGVDASASFLRRAVQQAGSFWERRRSGETAEQASLPTDTQKQDAARTPTTGVADTAREPRTSPSFELDEDHASRFYLYDAVGDAAFLDAVLRIMDTQLGVGGVLRHGMGLHGKYTGALNTQYRISSADQVRVISSEQSNTSVILTPPPSETDSDPALRGDAVIVKFFRVVGEGRNPDVEVGVELTSQGSSAVPATAGWIDAQWRQGLVTTAGQLAVAAHFVDHAQDAWQMAVNSATSGGDFTDLAHELGATTARVHGDLVNAFDPITVDHDARDAFLQDISGRLRWAWGVCGDRFSEFESTLESIMNELEQLRELPPLQRIHGDYHLGQVLYNKDNGFKILDFEGEPLRPIKERVRPDVALRDVVGMLRSLDYAGAMAGREESGGAQEWTSAASSAFLAGYQETSGRSLDTESVLFQALWLDKALYEVVYEQRNRPDWVDVPANAVMRSLRTASSRTVTETTDDQPNSNDTFRTEEVVSTEREQDPQQTPVTSSEPAPTGKQQPMPAEKSQNSENDAGQSAQGRPEPVSEEILAAVAEGRYHDPHSVLGAHPNGDGTVTIRTLRRFATEVSVRTVDGLYPLEHEWGGIFSGVVPSHEKGRIPDYRVEVTYSGQEPQVLDDPYRFAPTLGELDLHLIGEGRHETLWTALGAHVHRYPSAMGDIQGVSFAVWAPNARAVRVIGDFNGWDGSEHAMRSLGSSGIWELFIPDMGSGDTYKFRVQGRDGSWRDKADPMAFGTEVPPSTASRVFESNYEFQDSEWMAKRAQTDPHNAPMSVYELHIGSWRKGLDYVDLARELVEYLTWQGFTHVELMPVAEHPFGGSWGYQVTSYYAPSSRFGSPDEFRYLVDQLHQAGIGVLVDWVPGHFPKDEWALANFDGEPLYEHSDPRRGEHKDWGTLIFDYGRSEVRNFLVANANYWLEEYHIDGMRVDAVASMLYLDYSRNDGEWEPNKYGGRENLEAIAFLQEANATAYRRSPGIVMIAEESTSFPGVTKPTEAGGLGFGIKWNMGWMHDSLEYMAEDPFNRHYHHNKATFSMVYAYSENFILPISHDEVVYGKGSLLRKMPGDRWQQLANVRAYLAYMWAHPGKQLIFMGTEYAQESEWSQEHGLDWWLSETPPHHGVQELVKNLNEIYRGTPALYVRDNDPSGFEWIDANDAGRNTLSFTRWDDQGNPLVCIANFAGNPHENFRVGMPWAGEWDEVLNTDSELFGGSGVGNLGKITATEGAYNGKPASAEMTVPPLAVLYFKPASQAARTDK</sequence>
<dbReference type="RefSeq" id="WP_344225130.1">
    <property type="nucleotide sequence ID" value="NZ_BAAAQA010000024.1"/>
</dbReference>
<dbReference type="EMBL" id="BAAAQA010000024">
    <property type="protein sequence ID" value="GAA2120589.1"/>
    <property type="molecule type" value="Genomic_DNA"/>
</dbReference>
<dbReference type="InterPro" id="IPR004193">
    <property type="entry name" value="Glyco_hydro_13_N"/>
</dbReference>
<comment type="catalytic activity">
    <reaction evidence="1 14">
        <text>Transfers a segment of a (1-&gt;4)-alpha-D-glucan chain to a primary hydroxy group in a similar glucan chain.</text>
        <dbReference type="EC" id="2.4.1.18"/>
    </reaction>
</comment>
<dbReference type="Pfam" id="PF18085">
    <property type="entry name" value="Mak_N_cap"/>
    <property type="match status" value="1"/>
</dbReference>
<dbReference type="Pfam" id="PF00128">
    <property type="entry name" value="Alpha-amylase"/>
    <property type="match status" value="1"/>
</dbReference>
<feature type="compositionally biased region" description="Polar residues" evidence="15">
    <location>
        <begin position="591"/>
        <end position="607"/>
    </location>
</feature>
<dbReference type="Gene3D" id="3.20.20.80">
    <property type="entry name" value="Glycosidases"/>
    <property type="match status" value="1"/>
</dbReference>
<comment type="function">
    <text evidence="14">Catalyzes the formation of the alpha-1,6-glucosidic linkages in glycogen by scission of a 1,4-alpha-linked oligosaccharide from growing alpha-1,4-glucan chains and the subsequent attachment of the oligosaccharide to the alpha-1,6 position.</text>
</comment>
<dbReference type="PANTHER" id="PTHR43651:SF3">
    <property type="entry name" value="1,4-ALPHA-GLUCAN-BRANCHING ENZYME"/>
    <property type="match status" value="1"/>
</dbReference>
<evidence type="ECO:0000256" key="9">
    <source>
        <dbReference type="ARBA" id="ARBA00022777"/>
    </source>
</evidence>
<evidence type="ECO:0000256" key="8">
    <source>
        <dbReference type="ARBA" id="ARBA00022741"/>
    </source>
</evidence>
<dbReference type="InterPro" id="IPR006048">
    <property type="entry name" value="A-amylase/branching_C"/>
</dbReference>
<evidence type="ECO:0000256" key="4">
    <source>
        <dbReference type="ARBA" id="ARBA00009000"/>
    </source>
</evidence>
<keyword evidence="8" id="KW-0547">Nucleotide-binding</keyword>
<reference evidence="18" key="1">
    <citation type="journal article" date="2019" name="Int. J. Syst. Evol. Microbiol.">
        <title>The Global Catalogue of Microorganisms (GCM) 10K type strain sequencing project: providing services to taxonomists for standard genome sequencing and annotation.</title>
        <authorList>
            <consortium name="The Broad Institute Genomics Platform"/>
            <consortium name="The Broad Institute Genome Sequencing Center for Infectious Disease"/>
            <person name="Wu L."/>
            <person name="Ma J."/>
        </authorList>
    </citation>
    <scope>NUCLEOTIDE SEQUENCE [LARGE SCALE GENOMIC DNA]</scope>
    <source>
        <strain evidence="18">JCM 15914</strain>
    </source>
</reference>
<feature type="compositionally biased region" description="Polar residues" evidence="15">
    <location>
        <begin position="134"/>
        <end position="144"/>
    </location>
</feature>
<dbReference type="NCBIfam" id="NF003811">
    <property type="entry name" value="PRK05402.1"/>
    <property type="match status" value="1"/>
</dbReference>
<dbReference type="Pfam" id="PF02922">
    <property type="entry name" value="CBM_48"/>
    <property type="match status" value="1"/>
</dbReference>
<dbReference type="NCBIfam" id="TIGR01515">
    <property type="entry name" value="branching_enzym"/>
    <property type="match status" value="1"/>
</dbReference>
<evidence type="ECO:0000256" key="5">
    <source>
        <dbReference type="ARBA" id="ARBA00011245"/>
    </source>
</evidence>
<keyword evidence="7 14" id="KW-0808">Transferase</keyword>
<dbReference type="SUPFAM" id="SSF51011">
    <property type="entry name" value="Glycosyl hydrolase domain"/>
    <property type="match status" value="1"/>
</dbReference>
<dbReference type="InterPro" id="IPR006047">
    <property type="entry name" value="GH13_cat_dom"/>
</dbReference>
<comment type="pathway">
    <text evidence="2 14">Glycan biosynthesis; glycogen biosynthesis.</text>
</comment>
<keyword evidence="12 14" id="KW-0119">Carbohydrate metabolism</keyword>
<feature type="active site" description="Nucleophile" evidence="14">
    <location>
        <position position="1034"/>
    </location>
</feature>
<dbReference type="InterPro" id="IPR054169">
    <property type="entry name" value="GlgB_N"/>
</dbReference>
<dbReference type="InterPro" id="IPR017853">
    <property type="entry name" value="GH"/>
</dbReference>
<evidence type="ECO:0000256" key="14">
    <source>
        <dbReference type="HAMAP-Rule" id="MF_00685"/>
    </source>
</evidence>
<dbReference type="SUPFAM" id="SSF51445">
    <property type="entry name" value="(Trans)glycosidases"/>
    <property type="match status" value="1"/>
</dbReference>
<dbReference type="Gene3D" id="2.60.40.10">
    <property type="entry name" value="Immunoglobulins"/>
    <property type="match status" value="2"/>
</dbReference>
<evidence type="ECO:0000313" key="17">
    <source>
        <dbReference type="EMBL" id="GAA2120589.1"/>
    </source>
</evidence>
<evidence type="ECO:0000256" key="2">
    <source>
        <dbReference type="ARBA" id="ARBA00004964"/>
    </source>
</evidence>
<feature type="domain" description="Glycosyl hydrolase family 13 catalytic" evidence="16">
    <location>
        <begin position="882"/>
        <end position="1237"/>
    </location>
</feature>
<dbReference type="PANTHER" id="PTHR43651">
    <property type="entry name" value="1,4-ALPHA-GLUCAN-BRANCHING ENZYME"/>
    <property type="match status" value="1"/>
</dbReference>
<dbReference type="SUPFAM" id="SSF56112">
    <property type="entry name" value="Protein kinase-like (PK-like)"/>
    <property type="match status" value="1"/>
</dbReference>
<evidence type="ECO:0000256" key="6">
    <source>
        <dbReference type="ARBA" id="ARBA00022600"/>
    </source>
</evidence>
<keyword evidence="6 14" id="KW-0321">Glycogen metabolism</keyword>
<dbReference type="CDD" id="cd02855">
    <property type="entry name" value="E_set_GBE_prok_N"/>
    <property type="match status" value="1"/>
</dbReference>
<dbReference type="Pfam" id="PF22019">
    <property type="entry name" value="GlgB_N"/>
    <property type="match status" value="1"/>
</dbReference>
<feature type="compositionally biased region" description="Basic and acidic residues" evidence="15">
    <location>
        <begin position="577"/>
        <end position="590"/>
    </location>
</feature>
<dbReference type="HAMAP" id="MF_00685">
    <property type="entry name" value="GlgB"/>
    <property type="match status" value="1"/>
</dbReference>
<dbReference type="InterPro" id="IPR006407">
    <property type="entry name" value="GlgB"/>
</dbReference>
<feature type="region of interest" description="Disordered" evidence="15">
    <location>
        <begin position="126"/>
        <end position="170"/>
    </location>
</feature>
<dbReference type="Gene3D" id="3.90.1200.10">
    <property type="match status" value="1"/>
</dbReference>
<comment type="similarity">
    <text evidence="3">Belongs to the aminoglycoside phosphotransferase family.</text>
</comment>
<proteinExistence type="inferred from homology"/>
<comment type="catalytic activity">
    <reaction evidence="13">
        <text>D-maltose + ATP = alpha-maltose 1-phosphate + ADP + H(+)</text>
        <dbReference type="Rhea" id="RHEA:31915"/>
        <dbReference type="ChEBI" id="CHEBI:15378"/>
        <dbReference type="ChEBI" id="CHEBI:17306"/>
        <dbReference type="ChEBI" id="CHEBI:30616"/>
        <dbReference type="ChEBI" id="CHEBI:63576"/>
        <dbReference type="ChEBI" id="CHEBI:456216"/>
        <dbReference type="EC" id="2.7.1.175"/>
    </reaction>
</comment>
<evidence type="ECO:0000256" key="1">
    <source>
        <dbReference type="ARBA" id="ARBA00000826"/>
    </source>
</evidence>
<dbReference type="InterPro" id="IPR011009">
    <property type="entry name" value="Kinase-like_dom_sf"/>
</dbReference>
<comment type="caution">
    <text evidence="17">The sequence shown here is derived from an EMBL/GenBank/DDBJ whole genome shotgun (WGS) entry which is preliminary data.</text>
</comment>
<dbReference type="InterPro" id="IPR014756">
    <property type="entry name" value="Ig_E-set"/>
</dbReference>
<name>A0ABP5JNR8_9MICC</name>
<dbReference type="InterPro" id="IPR013780">
    <property type="entry name" value="Glyco_hydro_b"/>
</dbReference>
<dbReference type="Gene3D" id="2.60.40.1180">
    <property type="entry name" value="Golgi alpha-mannosidase II"/>
    <property type="match status" value="1"/>
</dbReference>
<dbReference type="SMART" id="SM00642">
    <property type="entry name" value="Aamy"/>
    <property type="match status" value="1"/>
</dbReference>
<keyword evidence="14" id="KW-0328">Glycosyltransferase</keyword>
<dbReference type="CDD" id="cd11322">
    <property type="entry name" value="AmyAc_Glg_BE"/>
    <property type="match status" value="1"/>
</dbReference>
<dbReference type="InterPro" id="IPR040999">
    <property type="entry name" value="Mak_N_cap"/>
</dbReference>
<evidence type="ECO:0000256" key="13">
    <source>
        <dbReference type="ARBA" id="ARBA00049067"/>
    </source>
</evidence>
<dbReference type="NCBIfam" id="NF008967">
    <property type="entry name" value="PRK12313.1"/>
    <property type="match status" value="1"/>
</dbReference>
<evidence type="ECO:0000256" key="3">
    <source>
        <dbReference type="ARBA" id="ARBA00006219"/>
    </source>
</evidence>
<protein>
    <recommendedName>
        <fullName evidence="14">1,4-alpha-glucan branching enzyme GlgB</fullName>
        <ecNumber evidence="14">2.4.1.18</ecNumber>
    </recommendedName>
    <alternativeName>
        <fullName evidence="14">1,4-alpha-D-glucan:1,4-alpha-D-glucan 6-glucosyl-transferase</fullName>
    </alternativeName>
    <alternativeName>
        <fullName evidence="14">Alpha-(1-&gt;4)-glucan branching enzyme</fullName>
    </alternativeName>
    <alternativeName>
        <fullName evidence="14">Glycogen branching enzyme</fullName>
        <shortName evidence="14">BE</shortName>
    </alternativeName>
</protein>
<evidence type="ECO:0000256" key="11">
    <source>
        <dbReference type="ARBA" id="ARBA00023056"/>
    </source>
</evidence>
<dbReference type="SUPFAM" id="SSF81296">
    <property type="entry name" value="E set domains"/>
    <property type="match status" value="2"/>
</dbReference>
<evidence type="ECO:0000256" key="15">
    <source>
        <dbReference type="SAM" id="MobiDB-lite"/>
    </source>
</evidence>
<dbReference type="InterPro" id="IPR044143">
    <property type="entry name" value="GlgB_N_E_set_prok"/>
</dbReference>
<dbReference type="EC" id="2.4.1.18" evidence="14"/>
<evidence type="ECO:0000313" key="18">
    <source>
        <dbReference type="Proteomes" id="UP001500166"/>
    </source>
</evidence>
<keyword evidence="18" id="KW-1185">Reference proteome</keyword>
<dbReference type="Proteomes" id="UP001500166">
    <property type="component" value="Unassembled WGS sequence"/>
</dbReference>
<comment type="subunit">
    <text evidence="5 14">Monomer.</text>
</comment>
<evidence type="ECO:0000256" key="12">
    <source>
        <dbReference type="ARBA" id="ARBA00023277"/>
    </source>
</evidence>
<evidence type="ECO:0000256" key="10">
    <source>
        <dbReference type="ARBA" id="ARBA00022840"/>
    </source>
</evidence>
<accession>A0ABP5JNR8</accession>
<feature type="region of interest" description="Disordered" evidence="15">
    <location>
        <begin position="557"/>
        <end position="632"/>
    </location>
</feature>
<evidence type="ECO:0000256" key="7">
    <source>
        <dbReference type="ARBA" id="ARBA00022679"/>
    </source>
</evidence>
<keyword evidence="10" id="KW-0067">ATP-binding</keyword>